<dbReference type="InterPro" id="IPR046960">
    <property type="entry name" value="PPR_At4g14850-like_plant"/>
</dbReference>
<dbReference type="Proteomes" id="UP000663872">
    <property type="component" value="Unassembled WGS sequence"/>
</dbReference>
<sequence length="499" mass="56558">MFKKSYHSAISLIIVARRSIKIESELNLVNQMKLMDDKKQFNKALELFDKHKDKSIDRSSNMILTQILKACAGIGDLQRGSTIHRLVSSRLENDSYLLASLIHLYMQCGEVAQAQSLFDVSTKKTLSIYGAMMKGYIKNNQADNVVDLFKRIKNPDEIIIILLFNACAQLGTDEALNLIKQVDKKLLPMYGAMMKGYIQNSMENEAIELFKKLKTPGEIAFTLFFNACAQLGTEEALNSIKQVSSKIVQSFQSNSRLLTSLLDGLVKCGGITYAENLFNTFKNKTVSMYKVMINGFLKENNCLKVLSLFNQMKMNNVEIDHIIWTCIIKCLSEIGDGDFCQSIVEKIPESCFVDSQIHNALINMWGKCGCVNRAKEIFEKMSQPNQIGYAAMINSYGLNGMGLQSIELYYQMPKELINEATYICVLNACSHSGLVNEALSIFKTIEIKTERIYTSIIDCLSRASFFKEAQQLVDEFERSHIPALPMHRQYAFKYLQRVI</sequence>
<dbReference type="PANTHER" id="PTHR47926">
    <property type="entry name" value="PENTATRICOPEPTIDE REPEAT-CONTAINING PROTEIN"/>
    <property type="match status" value="1"/>
</dbReference>
<dbReference type="GO" id="GO:0003723">
    <property type="term" value="F:RNA binding"/>
    <property type="evidence" value="ECO:0007669"/>
    <property type="project" value="InterPro"/>
</dbReference>
<dbReference type="InterPro" id="IPR011990">
    <property type="entry name" value="TPR-like_helical_dom_sf"/>
</dbReference>
<dbReference type="EMBL" id="CAJNYT010005295">
    <property type="protein sequence ID" value="CAF3727208.1"/>
    <property type="molecule type" value="Genomic_DNA"/>
</dbReference>
<dbReference type="NCBIfam" id="TIGR00756">
    <property type="entry name" value="PPR"/>
    <property type="match status" value="1"/>
</dbReference>
<dbReference type="Gene3D" id="1.25.40.10">
    <property type="entry name" value="Tetratricopeptide repeat domain"/>
    <property type="match status" value="3"/>
</dbReference>
<reference evidence="2" key="1">
    <citation type="submission" date="2021-02" db="EMBL/GenBank/DDBJ databases">
        <authorList>
            <person name="Nowell W R."/>
        </authorList>
    </citation>
    <scope>NUCLEOTIDE SEQUENCE</scope>
</reference>
<evidence type="ECO:0000256" key="1">
    <source>
        <dbReference type="PROSITE-ProRule" id="PRU00708"/>
    </source>
</evidence>
<dbReference type="GO" id="GO:0009451">
    <property type="term" value="P:RNA modification"/>
    <property type="evidence" value="ECO:0007669"/>
    <property type="project" value="InterPro"/>
</dbReference>
<accession>A0A818WMR6</accession>
<evidence type="ECO:0008006" key="4">
    <source>
        <dbReference type="Google" id="ProtNLM"/>
    </source>
</evidence>
<dbReference type="InterPro" id="IPR002885">
    <property type="entry name" value="PPR_rpt"/>
</dbReference>
<comment type="caution">
    <text evidence="2">The sequence shown here is derived from an EMBL/GenBank/DDBJ whole genome shotgun (WGS) entry which is preliminary data.</text>
</comment>
<dbReference type="PANTHER" id="PTHR47926:SF347">
    <property type="entry name" value="PENTATRICOPEPTIDE REPEAT-CONTAINING PROTEIN"/>
    <property type="match status" value="1"/>
</dbReference>
<organism evidence="2 3">
    <name type="scientific">Rotaria socialis</name>
    <dbReference type="NCBI Taxonomy" id="392032"/>
    <lineage>
        <taxon>Eukaryota</taxon>
        <taxon>Metazoa</taxon>
        <taxon>Spiralia</taxon>
        <taxon>Gnathifera</taxon>
        <taxon>Rotifera</taxon>
        <taxon>Eurotatoria</taxon>
        <taxon>Bdelloidea</taxon>
        <taxon>Philodinida</taxon>
        <taxon>Philodinidae</taxon>
        <taxon>Rotaria</taxon>
    </lineage>
</organism>
<proteinExistence type="predicted"/>
<protein>
    <recommendedName>
        <fullName evidence="4">Pentatricopeptide repeat-containing protein</fullName>
    </recommendedName>
</protein>
<dbReference type="Pfam" id="PF01535">
    <property type="entry name" value="PPR"/>
    <property type="match status" value="7"/>
</dbReference>
<dbReference type="AlphaFoldDB" id="A0A818WMR6"/>
<dbReference type="PROSITE" id="PS51375">
    <property type="entry name" value="PPR"/>
    <property type="match status" value="1"/>
</dbReference>
<evidence type="ECO:0000313" key="2">
    <source>
        <dbReference type="EMBL" id="CAF3727208.1"/>
    </source>
</evidence>
<name>A0A818WMR6_9BILA</name>
<feature type="repeat" description="PPR" evidence="1">
    <location>
        <begin position="449"/>
        <end position="483"/>
    </location>
</feature>
<evidence type="ECO:0000313" key="3">
    <source>
        <dbReference type="Proteomes" id="UP000663872"/>
    </source>
</evidence>
<gene>
    <name evidence="2" type="ORF">GRG538_LOCUS30031</name>
</gene>